<evidence type="ECO:0000313" key="5">
    <source>
        <dbReference type="Proteomes" id="UP000663903"/>
    </source>
</evidence>
<evidence type="ECO:0000256" key="1">
    <source>
        <dbReference type="ARBA" id="ARBA00008007"/>
    </source>
</evidence>
<dbReference type="Pfam" id="PF00156">
    <property type="entry name" value="Pribosyltran"/>
    <property type="match status" value="1"/>
</dbReference>
<dbReference type="InterPro" id="IPR044005">
    <property type="entry name" value="DZR_2"/>
</dbReference>
<sequence>MFTRLLQHITRPLRAGAAGWPGQCLICHAWPASTLCEDCVARFAPAQPRCTRCALPVPAGVPVCGACLRQPPPMALCVAALPYRWPWSTCVARWKFAGDAGLTRPLAALLRATPAARAALEGADAVLPMPMADQRLAERGYNPALLLARHMAPAATRTGLLLRTRDTPPQRGLARAERLRNVRGAFQVDPLASHALAGRRVVLVDDVMTTGASVREAAAALRAAGAAHVAVVVLARTDEPAPA</sequence>
<feature type="domain" description="Double zinc ribbon" evidence="3">
    <location>
        <begin position="20"/>
        <end position="68"/>
    </location>
</feature>
<accession>A0A975CF50</accession>
<dbReference type="InterPro" id="IPR051910">
    <property type="entry name" value="ComF/GntX_DNA_util-trans"/>
</dbReference>
<dbReference type="Pfam" id="PF18912">
    <property type="entry name" value="DZR_2"/>
    <property type="match status" value="1"/>
</dbReference>
<dbReference type="PANTHER" id="PTHR47505:SF1">
    <property type="entry name" value="DNA UTILIZATION PROTEIN YHGH"/>
    <property type="match status" value="1"/>
</dbReference>
<keyword evidence="5" id="KW-1185">Reference proteome</keyword>
<name>A0A975CF50_9BURK</name>
<dbReference type="PANTHER" id="PTHR47505">
    <property type="entry name" value="DNA UTILIZATION PROTEIN YHGH"/>
    <property type="match status" value="1"/>
</dbReference>
<evidence type="ECO:0000259" key="3">
    <source>
        <dbReference type="Pfam" id="PF18912"/>
    </source>
</evidence>
<dbReference type="RefSeq" id="WP_208008195.1">
    <property type="nucleotide sequence ID" value="NZ_CP071796.1"/>
</dbReference>
<evidence type="ECO:0000313" key="4">
    <source>
        <dbReference type="EMBL" id="QTD44631.1"/>
    </source>
</evidence>
<gene>
    <name evidence="4" type="ORF">J1M35_16290</name>
</gene>
<comment type="similarity">
    <text evidence="1">Belongs to the ComF/GntX family.</text>
</comment>
<dbReference type="EMBL" id="CP071796">
    <property type="protein sequence ID" value="QTD44631.1"/>
    <property type="molecule type" value="Genomic_DNA"/>
</dbReference>
<dbReference type="SUPFAM" id="SSF53271">
    <property type="entry name" value="PRTase-like"/>
    <property type="match status" value="1"/>
</dbReference>
<organism evidence="4 5">
    <name type="scientific">Ottowia testudinis</name>
    <dbReference type="NCBI Taxonomy" id="2816950"/>
    <lineage>
        <taxon>Bacteria</taxon>
        <taxon>Pseudomonadati</taxon>
        <taxon>Pseudomonadota</taxon>
        <taxon>Betaproteobacteria</taxon>
        <taxon>Burkholderiales</taxon>
        <taxon>Comamonadaceae</taxon>
        <taxon>Ottowia</taxon>
    </lineage>
</organism>
<proteinExistence type="inferred from homology"/>
<dbReference type="Proteomes" id="UP000663903">
    <property type="component" value="Chromosome"/>
</dbReference>
<feature type="domain" description="Phosphoribosyltransferase" evidence="2">
    <location>
        <begin position="182"/>
        <end position="236"/>
    </location>
</feature>
<evidence type="ECO:0000259" key="2">
    <source>
        <dbReference type="Pfam" id="PF00156"/>
    </source>
</evidence>
<dbReference type="KEGG" id="otd:J1M35_16290"/>
<dbReference type="Gene3D" id="3.40.50.2020">
    <property type="match status" value="1"/>
</dbReference>
<reference evidence="4" key="1">
    <citation type="submission" date="2021-03" db="EMBL/GenBank/DDBJ databases">
        <title>Ottowia sp. 27C isolated from the cloaca of a Giant Asian pond turtle (Heosemys grandis).</title>
        <authorList>
            <person name="Spergser J."/>
            <person name="Busse H.-J."/>
        </authorList>
    </citation>
    <scope>NUCLEOTIDE SEQUENCE</scope>
    <source>
        <strain evidence="4">27C</strain>
    </source>
</reference>
<dbReference type="InterPro" id="IPR000836">
    <property type="entry name" value="PRTase_dom"/>
</dbReference>
<dbReference type="InterPro" id="IPR029057">
    <property type="entry name" value="PRTase-like"/>
</dbReference>
<dbReference type="AlphaFoldDB" id="A0A975CF50"/>
<dbReference type="CDD" id="cd06223">
    <property type="entry name" value="PRTases_typeI"/>
    <property type="match status" value="1"/>
</dbReference>
<protein>
    <submittedName>
        <fullName evidence="4">ComF family protein</fullName>
    </submittedName>
</protein>